<dbReference type="InterPro" id="IPR032566">
    <property type="entry name" value="Znf-C2HE"/>
</dbReference>
<evidence type="ECO:0000313" key="2">
    <source>
        <dbReference type="EMBL" id="KAG4414535.1"/>
    </source>
</evidence>
<evidence type="ECO:0000259" key="1">
    <source>
        <dbReference type="Pfam" id="PF16278"/>
    </source>
</evidence>
<dbReference type="EMBL" id="JAFJYH010000260">
    <property type="protein sequence ID" value="KAG4414535.1"/>
    <property type="molecule type" value="Genomic_DNA"/>
</dbReference>
<dbReference type="PANTHER" id="PTHR12486:SF4">
    <property type="entry name" value="APRATAXIN"/>
    <property type="match status" value="1"/>
</dbReference>
<dbReference type="GO" id="GO:0030983">
    <property type="term" value="F:mismatched DNA binding"/>
    <property type="evidence" value="ECO:0007669"/>
    <property type="project" value="TreeGrafter"/>
</dbReference>
<dbReference type="InterPro" id="IPR036265">
    <property type="entry name" value="HIT-like_sf"/>
</dbReference>
<evidence type="ECO:0000313" key="3">
    <source>
        <dbReference type="Proteomes" id="UP000664132"/>
    </source>
</evidence>
<dbReference type="OrthoDB" id="3512845at2759"/>
<feature type="domain" description="Aprataxin C2HE/C2H2/C2HC zinc finger" evidence="1">
    <location>
        <begin position="207"/>
        <end position="259"/>
    </location>
</feature>
<dbReference type="AlphaFoldDB" id="A0A8H7W2B1"/>
<dbReference type="Pfam" id="PF16278">
    <property type="entry name" value="zf-C2HE"/>
    <property type="match status" value="1"/>
</dbReference>
<proteinExistence type="predicted"/>
<organism evidence="2 3">
    <name type="scientific">Cadophora malorum</name>
    <dbReference type="NCBI Taxonomy" id="108018"/>
    <lineage>
        <taxon>Eukaryota</taxon>
        <taxon>Fungi</taxon>
        <taxon>Dikarya</taxon>
        <taxon>Ascomycota</taxon>
        <taxon>Pezizomycotina</taxon>
        <taxon>Leotiomycetes</taxon>
        <taxon>Helotiales</taxon>
        <taxon>Ploettnerulaceae</taxon>
        <taxon>Cadophora</taxon>
    </lineage>
</organism>
<dbReference type="GO" id="GO:0003697">
    <property type="term" value="F:single-stranded DNA binding"/>
    <property type="evidence" value="ECO:0007669"/>
    <property type="project" value="TreeGrafter"/>
</dbReference>
<sequence>MPQCHWWDSKTKKLCATAPDRQWNLDRHIEKLHAEPETKKYADFDDMIKGYSTKANISNLANLFPPTTLSNEVAFHHPLPMADVHAVLLPQVKGPYDPKNPVAGFQNPHELAIIRAEADKLQAIVASKMMMKYDSKAIPSTSENAVPQGKAEVSQLKESAMVRDWKTELLVGVRAIPTINRLSVEVLSPDLVSDNIKTTPHYNTFATPFFISLNDFPISKQELQRRKDAVRQPLRCLRCETSFGADLVKLKEHLESKWKYGGDCTLQRLGN</sequence>
<dbReference type="Gene3D" id="3.30.428.10">
    <property type="entry name" value="HIT-like"/>
    <property type="match status" value="1"/>
</dbReference>
<reference evidence="2" key="1">
    <citation type="submission" date="2021-02" db="EMBL/GenBank/DDBJ databases">
        <title>Genome sequence Cadophora malorum strain M34.</title>
        <authorList>
            <person name="Stefanovic E."/>
            <person name="Vu D."/>
            <person name="Scully C."/>
            <person name="Dijksterhuis J."/>
            <person name="Roader J."/>
            <person name="Houbraken J."/>
        </authorList>
    </citation>
    <scope>NUCLEOTIDE SEQUENCE</scope>
    <source>
        <strain evidence="2">M34</strain>
    </source>
</reference>
<protein>
    <recommendedName>
        <fullName evidence="1">Aprataxin C2HE/C2H2/C2HC zinc finger domain-containing protein</fullName>
    </recommendedName>
</protein>
<dbReference type="GO" id="GO:0033699">
    <property type="term" value="F:DNA 5'-adenosine monophosphate hydrolase activity"/>
    <property type="evidence" value="ECO:0007669"/>
    <property type="project" value="TreeGrafter"/>
</dbReference>
<dbReference type="GO" id="GO:0005634">
    <property type="term" value="C:nucleus"/>
    <property type="evidence" value="ECO:0007669"/>
    <property type="project" value="TreeGrafter"/>
</dbReference>
<comment type="caution">
    <text evidence="2">The sequence shown here is derived from an EMBL/GenBank/DDBJ whole genome shotgun (WGS) entry which is preliminary data.</text>
</comment>
<accession>A0A8H7W2B1</accession>
<keyword evidence="3" id="KW-1185">Reference proteome</keyword>
<gene>
    <name evidence="2" type="ORF">IFR04_012336</name>
</gene>
<dbReference type="GO" id="GO:0003725">
    <property type="term" value="F:double-stranded RNA binding"/>
    <property type="evidence" value="ECO:0007669"/>
    <property type="project" value="TreeGrafter"/>
</dbReference>
<name>A0A8H7W2B1_9HELO</name>
<dbReference type="Proteomes" id="UP000664132">
    <property type="component" value="Unassembled WGS sequence"/>
</dbReference>
<dbReference type="GO" id="GO:0000012">
    <property type="term" value="P:single strand break repair"/>
    <property type="evidence" value="ECO:0007669"/>
    <property type="project" value="TreeGrafter"/>
</dbReference>
<dbReference type="PANTHER" id="PTHR12486">
    <property type="entry name" value="APRATAXIN-RELATED"/>
    <property type="match status" value="1"/>
</dbReference>
<dbReference type="GO" id="GO:1990165">
    <property type="term" value="F:single-strand break-containing DNA binding"/>
    <property type="evidence" value="ECO:0007669"/>
    <property type="project" value="TreeGrafter"/>
</dbReference>